<keyword evidence="7" id="KW-1185">Reference proteome</keyword>
<dbReference type="STRING" id="33097.A0A150GF18"/>
<evidence type="ECO:0000256" key="1">
    <source>
        <dbReference type="ARBA" id="ARBA00009528"/>
    </source>
</evidence>
<dbReference type="PROSITE" id="PS00631">
    <property type="entry name" value="CYTOSOL_AP"/>
    <property type="match status" value="1"/>
</dbReference>
<comment type="caution">
    <text evidence="6">The sequence shown here is derived from an EMBL/GenBank/DDBJ whole genome shotgun (WGS) entry which is preliminary data.</text>
</comment>
<dbReference type="InterPro" id="IPR048816">
    <property type="entry name" value="Peptidase_M17_N_1"/>
</dbReference>
<evidence type="ECO:0000313" key="6">
    <source>
        <dbReference type="EMBL" id="KXZ48447.1"/>
    </source>
</evidence>
<dbReference type="GO" id="GO:0030145">
    <property type="term" value="F:manganese ion binding"/>
    <property type="evidence" value="ECO:0007669"/>
    <property type="project" value="InterPro"/>
</dbReference>
<dbReference type="Pfam" id="PF21337">
    <property type="entry name" value="Peptidase_M17_N_1"/>
    <property type="match status" value="1"/>
</dbReference>
<evidence type="ECO:0000256" key="2">
    <source>
        <dbReference type="ARBA" id="ARBA00022438"/>
    </source>
</evidence>
<dbReference type="InterPro" id="IPR011356">
    <property type="entry name" value="Leucine_aapep/pepB"/>
</dbReference>
<dbReference type="InterPro" id="IPR043472">
    <property type="entry name" value="Macro_dom-like"/>
</dbReference>
<dbReference type="InterPro" id="IPR000819">
    <property type="entry name" value="Peptidase_M17_C"/>
</dbReference>
<organism evidence="6 7">
    <name type="scientific">Gonium pectorale</name>
    <name type="common">Green alga</name>
    <dbReference type="NCBI Taxonomy" id="33097"/>
    <lineage>
        <taxon>Eukaryota</taxon>
        <taxon>Viridiplantae</taxon>
        <taxon>Chlorophyta</taxon>
        <taxon>core chlorophytes</taxon>
        <taxon>Chlorophyceae</taxon>
        <taxon>CS clade</taxon>
        <taxon>Chlamydomonadales</taxon>
        <taxon>Volvocaceae</taxon>
        <taxon>Gonium</taxon>
    </lineage>
</organism>
<comment type="similarity">
    <text evidence="1">Belongs to the peptidase M17 family.</text>
</comment>
<evidence type="ECO:0000313" key="7">
    <source>
        <dbReference type="Proteomes" id="UP000075714"/>
    </source>
</evidence>
<dbReference type="PANTHER" id="PTHR11963:SF20">
    <property type="entry name" value="PEPTIDASE B"/>
    <property type="match status" value="1"/>
</dbReference>
<dbReference type="OrthoDB" id="412814at2759"/>
<dbReference type="PANTHER" id="PTHR11963">
    <property type="entry name" value="LEUCINE AMINOPEPTIDASE-RELATED"/>
    <property type="match status" value="1"/>
</dbReference>
<gene>
    <name evidence="6" type="ORF">GPECTOR_28g857</name>
</gene>
<evidence type="ECO:0000259" key="5">
    <source>
        <dbReference type="PROSITE" id="PS00631"/>
    </source>
</evidence>
<accession>A0A150GF18</accession>
<dbReference type="EMBL" id="LSYV01000029">
    <property type="protein sequence ID" value="KXZ48447.1"/>
    <property type="molecule type" value="Genomic_DNA"/>
</dbReference>
<dbReference type="GO" id="GO:0005737">
    <property type="term" value="C:cytoplasm"/>
    <property type="evidence" value="ECO:0007669"/>
    <property type="project" value="InterPro"/>
</dbReference>
<keyword evidence="3" id="KW-0645">Protease</keyword>
<proteinExistence type="inferred from homology"/>
<feature type="domain" description="Cytosol aminopeptidase" evidence="5">
    <location>
        <begin position="425"/>
        <end position="432"/>
    </location>
</feature>
<sequence length="593" mass="60865">MASSATEPSIAGLEYWFSRRCRYDGLLVEAPGSGGEEAVPVQPVAQADLASLLASLEPPHASWASTTRFKAAAGELCLLPSPQGGMARVLLGLGSPPPAPSEPEPWPYAVLAKLPPTVYRLLPPHAAAAAATVAVRGAAAAAEGEAEAEVEVGSSDLAKTEAANRAAFGFLMGHYSFERYKKSDGGGGGGGEAGGVKAAPAVGEPAAAVAEAAAGDSGTGGKARLVWPEGCDRRHVLSLARAFVWCRDLITTPAEDLGPQHLAAEAAALAAAHPGASFALLQGDQLLREGYPAIHTVGRASHRPPALAVIEWSPRSAAEGAAEGKAEGEAETDAAPLPVVALVGKGVCFDTGGLNVKSAAGMKLMKKDMGGAALMLALASLVMEARLPVRLLVMVPAVENSIAAESYRPLDVLSTRAGITVENGNSDAEGRLILADCLAEAVRRYPSPAGPPDLLLDAATLTGAARTALGPDLPAVFTNDDGTWRRLKAAAAAESDPLWRLPLHGAYRKLLDSKVAQLASVGSAADGQGGAILAALFLAEFAKGAPRWVHIDTGAYNPPSATGPGRPEGGEALALRALWRMLRERYGRQEGRA</sequence>
<dbReference type="Gene3D" id="3.40.220.10">
    <property type="entry name" value="Leucine Aminopeptidase, subunit E, domain 1"/>
    <property type="match status" value="1"/>
</dbReference>
<keyword evidence="4" id="KW-0378">Hydrolase</keyword>
<evidence type="ECO:0000256" key="4">
    <source>
        <dbReference type="ARBA" id="ARBA00022801"/>
    </source>
</evidence>
<dbReference type="GO" id="GO:0006508">
    <property type="term" value="P:proteolysis"/>
    <property type="evidence" value="ECO:0007669"/>
    <property type="project" value="UniProtKB-KW"/>
</dbReference>
<dbReference type="Proteomes" id="UP000075714">
    <property type="component" value="Unassembled WGS sequence"/>
</dbReference>
<dbReference type="PRINTS" id="PR00481">
    <property type="entry name" value="LAMNOPPTDASE"/>
</dbReference>
<dbReference type="Gene3D" id="3.40.630.10">
    <property type="entry name" value="Zn peptidases"/>
    <property type="match status" value="1"/>
</dbReference>
<dbReference type="AlphaFoldDB" id="A0A150GF18"/>
<dbReference type="GO" id="GO:0070006">
    <property type="term" value="F:metalloaminopeptidase activity"/>
    <property type="evidence" value="ECO:0007669"/>
    <property type="project" value="InterPro"/>
</dbReference>
<protein>
    <recommendedName>
        <fullName evidence="5">Cytosol aminopeptidase domain-containing protein</fullName>
    </recommendedName>
</protein>
<reference evidence="7" key="1">
    <citation type="journal article" date="2016" name="Nat. Commun.">
        <title>The Gonium pectorale genome demonstrates co-option of cell cycle regulation during the evolution of multicellularity.</title>
        <authorList>
            <person name="Hanschen E.R."/>
            <person name="Marriage T.N."/>
            <person name="Ferris P.J."/>
            <person name="Hamaji T."/>
            <person name="Toyoda A."/>
            <person name="Fujiyama A."/>
            <person name="Neme R."/>
            <person name="Noguchi H."/>
            <person name="Minakuchi Y."/>
            <person name="Suzuki M."/>
            <person name="Kawai-Toyooka H."/>
            <person name="Smith D.R."/>
            <person name="Sparks H."/>
            <person name="Anderson J."/>
            <person name="Bakaric R."/>
            <person name="Luria V."/>
            <person name="Karger A."/>
            <person name="Kirschner M.W."/>
            <person name="Durand P.M."/>
            <person name="Michod R.E."/>
            <person name="Nozaki H."/>
            <person name="Olson B.J."/>
        </authorList>
    </citation>
    <scope>NUCLEOTIDE SEQUENCE [LARGE SCALE GENOMIC DNA]</scope>
    <source>
        <strain evidence="7">NIES-2863</strain>
    </source>
</reference>
<dbReference type="Pfam" id="PF00883">
    <property type="entry name" value="Peptidase_M17"/>
    <property type="match status" value="1"/>
</dbReference>
<dbReference type="SUPFAM" id="SSF53187">
    <property type="entry name" value="Zn-dependent exopeptidases"/>
    <property type="match status" value="1"/>
</dbReference>
<evidence type="ECO:0000256" key="3">
    <source>
        <dbReference type="ARBA" id="ARBA00022670"/>
    </source>
</evidence>
<dbReference type="CDD" id="cd00433">
    <property type="entry name" value="Peptidase_M17"/>
    <property type="match status" value="1"/>
</dbReference>
<keyword evidence="2" id="KW-0031">Aminopeptidase</keyword>
<name>A0A150GF18_GONPE</name>